<dbReference type="RefSeq" id="WP_010899498.1">
    <property type="nucleotide sequence ID" value="NZ_CP040441.1"/>
</dbReference>
<feature type="domain" description="RDD" evidence="7">
    <location>
        <begin position="5"/>
        <end position="127"/>
    </location>
</feature>
<gene>
    <name evidence="8" type="ORF">AMD02_03015</name>
</gene>
<dbReference type="EMBL" id="LILD01000001">
    <property type="protein sequence ID" value="KOO37936.1"/>
    <property type="molecule type" value="Genomic_DNA"/>
</dbReference>
<organism evidence="8">
    <name type="scientific">Halalkalibacterium halodurans</name>
    <name type="common">Bacillus halodurans</name>
    <dbReference type="NCBI Taxonomy" id="86665"/>
    <lineage>
        <taxon>Bacteria</taxon>
        <taxon>Bacillati</taxon>
        <taxon>Bacillota</taxon>
        <taxon>Bacilli</taxon>
        <taxon>Bacillales</taxon>
        <taxon>Bacillaceae</taxon>
        <taxon>Halalkalibacterium (ex Joshi et al. 2022)</taxon>
    </lineage>
</organism>
<feature type="transmembrane region" description="Helical" evidence="6">
    <location>
        <begin position="12"/>
        <end position="35"/>
    </location>
</feature>
<dbReference type="InterPro" id="IPR010432">
    <property type="entry name" value="RDD"/>
</dbReference>
<evidence type="ECO:0000256" key="2">
    <source>
        <dbReference type="ARBA" id="ARBA00022475"/>
    </source>
</evidence>
<dbReference type="GO" id="GO:0005886">
    <property type="term" value="C:plasma membrane"/>
    <property type="evidence" value="ECO:0007669"/>
    <property type="project" value="UniProtKB-SubCell"/>
</dbReference>
<accession>A0A0M0KGI3</accession>
<dbReference type="OMA" id="GFWIRLG"/>
<proteinExistence type="predicted"/>
<dbReference type="AlphaFoldDB" id="A0A0M0KGI3"/>
<evidence type="ECO:0000256" key="1">
    <source>
        <dbReference type="ARBA" id="ARBA00004651"/>
    </source>
</evidence>
<feature type="transmembrane region" description="Helical" evidence="6">
    <location>
        <begin position="86"/>
        <end position="112"/>
    </location>
</feature>
<keyword evidence="3 6" id="KW-0812">Transmembrane</keyword>
<dbReference type="PANTHER" id="PTHR36115:SF9">
    <property type="entry name" value="LMO1584 PROTEIN"/>
    <property type="match status" value="1"/>
</dbReference>
<evidence type="ECO:0000256" key="3">
    <source>
        <dbReference type="ARBA" id="ARBA00022692"/>
    </source>
</evidence>
<keyword evidence="2" id="KW-1003">Cell membrane</keyword>
<dbReference type="PATRIC" id="fig|136160.3.peg.840"/>
<evidence type="ECO:0000256" key="6">
    <source>
        <dbReference type="SAM" id="Phobius"/>
    </source>
</evidence>
<dbReference type="Pfam" id="PF06271">
    <property type="entry name" value="RDD"/>
    <property type="match status" value="1"/>
</dbReference>
<evidence type="ECO:0000256" key="5">
    <source>
        <dbReference type="ARBA" id="ARBA00023136"/>
    </source>
</evidence>
<name>A0A0M0KGI3_ALKHA</name>
<dbReference type="InterPro" id="IPR051791">
    <property type="entry name" value="Pra-immunoreactive"/>
</dbReference>
<protein>
    <recommendedName>
        <fullName evidence="7">RDD domain-containing protein</fullName>
    </recommendedName>
</protein>
<dbReference type="PANTHER" id="PTHR36115">
    <property type="entry name" value="PROLINE-RICH ANTIGEN HOMOLOG-RELATED"/>
    <property type="match status" value="1"/>
</dbReference>
<evidence type="ECO:0000313" key="8">
    <source>
        <dbReference type="EMBL" id="KOO37936.1"/>
    </source>
</evidence>
<dbReference type="GeneID" id="87598878"/>
<keyword evidence="5 6" id="KW-0472">Membrane</keyword>
<comment type="subcellular location">
    <subcellularLocation>
        <location evidence="1">Cell membrane</location>
        <topology evidence="1">Multi-pass membrane protein</topology>
    </subcellularLocation>
</comment>
<evidence type="ECO:0000259" key="7">
    <source>
        <dbReference type="Pfam" id="PF06271"/>
    </source>
</evidence>
<feature type="transmembrane region" description="Helical" evidence="6">
    <location>
        <begin position="41"/>
        <end position="65"/>
    </location>
</feature>
<reference evidence="8" key="1">
    <citation type="submission" date="2015-08" db="EMBL/GenBank/DDBJ databases">
        <title>Complete DNA Sequence of Pseudomonas syringae pv. actinidiae, the Causal Agent of Kiwifruit Canker Disease.</title>
        <authorList>
            <person name="Rikkerink E.H.A."/>
            <person name="Fineran P.C."/>
        </authorList>
    </citation>
    <scope>NUCLEOTIDE SEQUENCE</scope>
    <source>
        <strain evidence="8">DSM 13666</strain>
    </source>
</reference>
<accession>A0A4Y7WJT9</accession>
<evidence type="ECO:0000256" key="4">
    <source>
        <dbReference type="ARBA" id="ARBA00022989"/>
    </source>
</evidence>
<keyword evidence="4 6" id="KW-1133">Transmembrane helix</keyword>
<sequence length="142" mass="15178">MVSNPAGFWIRLGAGLLDGIIIGIPLAIITLILGLEEPMTSIFQGGVNLVYGLLLPVLWLGYTIGKKICGVRIVKMDGENVGIGTMLLRTIVAGFVYLITFGIAVIVSAFMVGLREDKRSLHDLIAGTYVTYDAPGQTPEAE</sequence>
<comment type="caution">
    <text evidence="8">The sequence shown here is derived from an EMBL/GenBank/DDBJ whole genome shotgun (WGS) entry which is preliminary data.</text>
</comment>